<organism evidence="3 4">
    <name type="scientific">Rouxiella chamberiensis</name>
    <dbReference type="NCBI Taxonomy" id="1513468"/>
    <lineage>
        <taxon>Bacteria</taxon>
        <taxon>Pseudomonadati</taxon>
        <taxon>Pseudomonadota</taxon>
        <taxon>Gammaproteobacteria</taxon>
        <taxon>Enterobacterales</taxon>
        <taxon>Yersiniaceae</taxon>
        <taxon>Rouxiella</taxon>
    </lineage>
</organism>
<dbReference type="EMBL" id="CP114058">
    <property type="protein sequence ID" value="WAT01487.1"/>
    <property type="molecule type" value="Genomic_DNA"/>
</dbReference>
<evidence type="ECO:0000259" key="2">
    <source>
        <dbReference type="Pfam" id="PF18160"/>
    </source>
</evidence>
<evidence type="ECO:0000313" key="4">
    <source>
        <dbReference type="Proteomes" id="UP001164712"/>
    </source>
</evidence>
<reference evidence="3" key="1">
    <citation type="submission" date="2022-12" db="EMBL/GenBank/DDBJ databases">
        <title>Complete genome sequence of an Australian strain of Rouxiella badensis DAR84756 and resolution of the R. badensis DSM100043 and R. chamberiensis DSM28324 genomes.</title>
        <authorList>
            <person name="Paul S."/>
            <person name="Anderson P.J."/>
            <person name="Maynard G."/>
            <person name="Dyall-Smith M."/>
            <person name="Kudinha T."/>
        </authorList>
    </citation>
    <scope>NUCLEOTIDE SEQUENCE</scope>
    <source>
        <strain evidence="3">DSM 28324</strain>
    </source>
</reference>
<keyword evidence="4" id="KW-1185">Reference proteome</keyword>
<feature type="transmembrane region" description="Helical" evidence="1">
    <location>
        <begin position="57"/>
        <end position="74"/>
    </location>
</feature>
<dbReference type="Proteomes" id="UP001164712">
    <property type="component" value="Chromosome"/>
</dbReference>
<dbReference type="RefSeq" id="WP_152623599.1">
    <property type="nucleotide sequence ID" value="NZ_CP114058.1"/>
</dbReference>
<feature type="transmembrane region" description="Helical" evidence="1">
    <location>
        <begin position="158"/>
        <end position="185"/>
    </location>
</feature>
<sequence length="186" mass="21611">MSLNNKIWWTRKTRIQSEKRLLSYDIHSQLMLLWYSIVLVCVSIFELKLPSPSNFFPLIMVTLSVLVLCATLFVNNRNFKERAMLMKQCYEQLSIIIEKLNSTESDSVELNREYQSILSVCENHKDIDFKKAVVSEFYNTHASQVDSLTKKPTKIQTAVVLSSSIGYSIFLLVLFIFPLLISIYLR</sequence>
<proteinExistence type="predicted"/>
<evidence type="ECO:0000313" key="3">
    <source>
        <dbReference type="EMBL" id="WAT01487.1"/>
    </source>
</evidence>
<keyword evidence="1" id="KW-0472">Membrane</keyword>
<keyword evidence="1" id="KW-0812">Transmembrane</keyword>
<keyword evidence="1" id="KW-1133">Transmembrane helix</keyword>
<accession>A0ABY7HR34</accession>
<dbReference type="NCBIfam" id="NF033631">
    <property type="entry name" value="SLATT_5"/>
    <property type="match status" value="1"/>
</dbReference>
<protein>
    <submittedName>
        <fullName evidence="3">SLATT domain-containing protein</fullName>
    </submittedName>
</protein>
<feature type="transmembrane region" description="Helical" evidence="1">
    <location>
        <begin position="21"/>
        <end position="45"/>
    </location>
</feature>
<feature type="domain" description="SMODS and SLOG-associating 2TM effector" evidence="2">
    <location>
        <begin position="2"/>
        <end position="183"/>
    </location>
</feature>
<dbReference type="InterPro" id="IPR041115">
    <property type="entry name" value="SLATT_5"/>
</dbReference>
<evidence type="ECO:0000256" key="1">
    <source>
        <dbReference type="SAM" id="Phobius"/>
    </source>
</evidence>
<name>A0ABY7HR34_9GAMM</name>
<dbReference type="Pfam" id="PF18160">
    <property type="entry name" value="SLATT_5"/>
    <property type="match status" value="1"/>
</dbReference>
<gene>
    <name evidence="3" type="ORF">O1V66_01485</name>
</gene>